<feature type="domain" description="HTH araC/xylS-type" evidence="4">
    <location>
        <begin position="181"/>
        <end position="279"/>
    </location>
</feature>
<gene>
    <name evidence="5" type="ORF">SAMN04488121_10437</name>
</gene>
<dbReference type="SUPFAM" id="SSF46689">
    <property type="entry name" value="Homeodomain-like"/>
    <property type="match status" value="1"/>
</dbReference>
<dbReference type="Proteomes" id="UP000199045">
    <property type="component" value="Unassembled WGS sequence"/>
</dbReference>
<dbReference type="OrthoDB" id="2585681at2"/>
<keyword evidence="1" id="KW-0805">Transcription regulation</keyword>
<dbReference type="SMART" id="SM00342">
    <property type="entry name" value="HTH_ARAC"/>
    <property type="match status" value="1"/>
</dbReference>
<sequence>MQLEFTDKSTLGRFVMRVDDHSFKGEGVMNGQKSTINTFVINKGEAQRVTIDEIVYTMPTHSVLPLVANQHFVFENPELLLAWQFNREFYCIMDHDAEVSCVGFIFYGIKHPMFIPLTSAEMHSLTTIEQLFLEDMQLSDSMQGEMLRTLLKRVIINITRIARKQTECYQRVTEDKMDIIRQFNLLLEINFRKEHEVMFYAEAMNKSPKTLTNVFRICNCPSPSTLIHNRIILEAKRYLYYTDKSAKEIGYSLGFESPAHFSRFFKLKTGCNVSRFRNRHCEDISKIA</sequence>
<dbReference type="RefSeq" id="WP_089834234.1">
    <property type="nucleotide sequence ID" value="NZ_FNBN01000004.1"/>
</dbReference>
<accession>A0A1G7TPV4</accession>
<dbReference type="InterPro" id="IPR018060">
    <property type="entry name" value="HTH_AraC"/>
</dbReference>
<dbReference type="Gene3D" id="1.10.10.60">
    <property type="entry name" value="Homeodomain-like"/>
    <property type="match status" value="1"/>
</dbReference>
<evidence type="ECO:0000256" key="3">
    <source>
        <dbReference type="ARBA" id="ARBA00023163"/>
    </source>
</evidence>
<evidence type="ECO:0000256" key="2">
    <source>
        <dbReference type="ARBA" id="ARBA00023125"/>
    </source>
</evidence>
<dbReference type="PANTHER" id="PTHR43280">
    <property type="entry name" value="ARAC-FAMILY TRANSCRIPTIONAL REGULATOR"/>
    <property type="match status" value="1"/>
</dbReference>
<reference evidence="5 6" key="1">
    <citation type="submission" date="2016-10" db="EMBL/GenBank/DDBJ databases">
        <authorList>
            <person name="de Groot N.N."/>
        </authorList>
    </citation>
    <scope>NUCLEOTIDE SEQUENCE [LARGE SCALE GENOMIC DNA]</scope>
    <source>
        <strain evidence="5 6">DSM 527</strain>
    </source>
</reference>
<proteinExistence type="predicted"/>
<keyword evidence="2 5" id="KW-0238">DNA-binding</keyword>
<dbReference type="GO" id="GO:0043565">
    <property type="term" value="F:sequence-specific DNA binding"/>
    <property type="evidence" value="ECO:0007669"/>
    <property type="project" value="InterPro"/>
</dbReference>
<dbReference type="InterPro" id="IPR009057">
    <property type="entry name" value="Homeodomain-like_sf"/>
</dbReference>
<dbReference type="Pfam" id="PF12833">
    <property type="entry name" value="HTH_18"/>
    <property type="match status" value="1"/>
</dbReference>
<organism evidence="5 6">
    <name type="scientific">Chitinophaga filiformis</name>
    <name type="common">Myxococcus filiformis</name>
    <name type="synonym">Flexibacter filiformis</name>
    <dbReference type="NCBI Taxonomy" id="104663"/>
    <lineage>
        <taxon>Bacteria</taxon>
        <taxon>Pseudomonadati</taxon>
        <taxon>Bacteroidota</taxon>
        <taxon>Chitinophagia</taxon>
        <taxon>Chitinophagales</taxon>
        <taxon>Chitinophagaceae</taxon>
        <taxon>Chitinophaga</taxon>
    </lineage>
</organism>
<evidence type="ECO:0000313" key="5">
    <source>
        <dbReference type="EMBL" id="SDG37358.1"/>
    </source>
</evidence>
<protein>
    <submittedName>
        <fullName evidence="5">AraC-type DNA-binding protein</fullName>
    </submittedName>
</protein>
<evidence type="ECO:0000256" key="1">
    <source>
        <dbReference type="ARBA" id="ARBA00023015"/>
    </source>
</evidence>
<dbReference type="PANTHER" id="PTHR43280:SF32">
    <property type="entry name" value="TRANSCRIPTIONAL REGULATORY PROTEIN"/>
    <property type="match status" value="1"/>
</dbReference>
<name>A0A1G7TPV4_CHIFI</name>
<evidence type="ECO:0000313" key="6">
    <source>
        <dbReference type="Proteomes" id="UP000199045"/>
    </source>
</evidence>
<keyword evidence="3" id="KW-0804">Transcription</keyword>
<dbReference type="PROSITE" id="PS01124">
    <property type="entry name" value="HTH_ARAC_FAMILY_2"/>
    <property type="match status" value="1"/>
</dbReference>
<dbReference type="EMBL" id="FNBN01000004">
    <property type="protein sequence ID" value="SDG37358.1"/>
    <property type="molecule type" value="Genomic_DNA"/>
</dbReference>
<dbReference type="GO" id="GO:0003700">
    <property type="term" value="F:DNA-binding transcription factor activity"/>
    <property type="evidence" value="ECO:0007669"/>
    <property type="project" value="InterPro"/>
</dbReference>
<dbReference type="AlphaFoldDB" id="A0A1G7TPV4"/>
<dbReference type="STRING" id="104663.SAMN04488121_10437"/>
<evidence type="ECO:0000259" key="4">
    <source>
        <dbReference type="PROSITE" id="PS01124"/>
    </source>
</evidence>